<dbReference type="PROSITE" id="PS51186">
    <property type="entry name" value="GNAT"/>
    <property type="match status" value="1"/>
</dbReference>
<protein>
    <recommendedName>
        <fullName evidence="1">N-acetyltransferase domain-containing protein</fullName>
    </recommendedName>
</protein>
<sequence length="206" mass="22357">MDRDGSVAIERISPACLGEVLRLRARAWATEGLLPPGQGPGADRADPLDGSARHWVIRSAGELAAAARMTFHESMEDLPDEGLRSRPTRALRPPFAAMNRLVVAPEWRGRGFARLLDECRIRDALEAGCTCVLVEAHGPRIRALGELGFELMHRVDSRFRGTDGHIRLVPSALLVLPLGAGRDVGSLVPATEGHRLGAGHPRRPRP</sequence>
<dbReference type="KEGG" id="agv:OJF2_71080"/>
<gene>
    <name evidence="2" type="ORF">OJF2_71080</name>
</gene>
<name>A0A5B9WEM9_9BACT</name>
<dbReference type="EMBL" id="CP042997">
    <property type="protein sequence ID" value="QEH38505.1"/>
    <property type="molecule type" value="Genomic_DNA"/>
</dbReference>
<evidence type="ECO:0000313" key="3">
    <source>
        <dbReference type="Proteomes" id="UP000324233"/>
    </source>
</evidence>
<dbReference type="GO" id="GO:0016747">
    <property type="term" value="F:acyltransferase activity, transferring groups other than amino-acyl groups"/>
    <property type="evidence" value="ECO:0007669"/>
    <property type="project" value="InterPro"/>
</dbReference>
<dbReference type="CDD" id="cd04301">
    <property type="entry name" value="NAT_SF"/>
    <property type="match status" value="1"/>
</dbReference>
<dbReference type="OrthoDB" id="942673at2"/>
<keyword evidence="3" id="KW-1185">Reference proteome</keyword>
<dbReference type="Gene3D" id="3.40.630.30">
    <property type="match status" value="1"/>
</dbReference>
<reference evidence="2 3" key="1">
    <citation type="submission" date="2019-08" db="EMBL/GenBank/DDBJ databases">
        <title>Deep-cultivation of Planctomycetes and their phenomic and genomic characterization uncovers novel biology.</title>
        <authorList>
            <person name="Wiegand S."/>
            <person name="Jogler M."/>
            <person name="Boedeker C."/>
            <person name="Pinto D."/>
            <person name="Vollmers J."/>
            <person name="Rivas-Marin E."/>
            <person name="Kohn T."/>
            <person name="Peeters S.H."/>
            <person name="Heuer A."/>
            <person name="Rast P."/>
            <person name="Oberbeckmann S."/>
            <person name="Bunk B."/>
            <person name="Jeske O."/>
            <person name="Meyerdierks A."/>
            <person name="Storesund J.E."/>
            <person name="Kallscheuer N."/>
            <person name="Luecker S."/>
            <person name="Lage O.M."/>
            <person name="Pohl T."/>
            <person name="Merkel B.J."/>
            <person name="Hornburger P."/>
            <person name="Mueller R.-W."/>
            <person name="Bruemmer F."/>
            <person name="Labrenz M."/>
            <person name="Spormann A.M."/>
            <person name="Op den Camp H."/>
            <person name="Overmann J."/>
            <person name="Amann R."/>
            <person name="Jetten M.S.M."/>
            <person name="Mascher T."/>
            <person name="Medema M.H."/>
            <person name="Devos D.P."/>
            <person name="Kaster A.-K."/>
            <person name="Ovreas L."/>
            <person name="Rohde M."/>
            <person name="Galperin M.Y."/>
            <person name="Jogler C."/>
        </authorList>
    </citation>
    <scope>NUCLEOTIDE SEQUENCE [LARGE SCALE GENOMIC DNA]</scope>
    <source>
        <strain evidence="2 3">OJF2</strain>
    </source>
</reference>
<evidence type="ECO:0000259" key="1">
    <source>
        <dbReference type="PROSITE" id="PS51186"/>
    </source>
</evidence>
<dbReference type="AlphaFoldDB" id="A0A5B9WEM9"/>
<proteinExistence type="predicted"/>
<dbReference type="Pfam" id="PF00583">
    <property type="entry name" value="Acetyltransf_1"/>
    <property type="match status" value="1"/>
</dbReference>
<feature type="domain" description="N-acetyltransferase" evidence="1">
    <location>
        <begin position="7"/>
        <end position="179"/>
    </location>
</feature>
<dbReference type="InterPro" id="IPR016181">
    <property type="entry name" value="Acyl_CoA_acyltransferase"/>
</dbReference>
<dbReference type="SUPFAM" id="SSF55729">
    <property type="entry name" value="Acyl-CoA N-acyltransferases (Nat)"/>
    <property type="match status" value="1"/>
</dbReference>
<dbReference type="RefSeq" id="WP_148597943.1">
    <property type="nucleotide sequence ID" value="NZ_CP042997.1"/>
</dbReference>
<accession>A0A5B9WEM9</accession>
<dbReference type="Proteomes" id="UP000324233">
    <property type="component" value="Chromosome"/>
</dbReference>
<dbReference type="InterPro" id="IPR000182">
    <property type="entry name" value="GNAT_dom"/>
</dbReference>
<organism evidence="2 3">
    <name type="scientific">Aquisphaera giovannonii</name>
    <dbReference type="NCBI Taxonomy" id="406548"/>
    <lineage>
        <taxon>Bacteria</taxon>
        <taxon>Pseudomonadati</taxon>
        <taxon>Planctomycetota</taxon>
        <taxon>Planctomycetia</taxon>
        <taxon>Isosphaerales</taxon>
        <taxon>Isosphaeraceae</taxon>
        <taxon>Aquisphaera</taxon>
    </lineage>
</organism>
<evidence type="ECO:0000313" key="2">
    <source>
        <dbReference type="EMBL" id="QEH38505.1"/>
    </source>
</evidence>